<dbReference type="InterPro" id="IPR006683">
    <property type="entry name" value="Thioestr_dom"/>
</dbReference>
<keyword evidence="2" id="KW-0378">Hydrolase</keyword>
<reference evidence="4" key="1">
    <citation type="submission" date="2022-07" db="EMBL/GenBank/DDBJ databases">
        <authorList>
            <person name="Otstavnykh N."/>
            <person name="Isaeva M."/>
            <person name="Bystritskaya E."/>
        </authorList>
    </citation>
    <scope>NUCLEOTIDE SEQUENCE</scope>
    <source>
        <strain evidence="4">10Alg 79</strain>
    </source>
</reference>
<dbReference type="Gene3D" id="3.10.129.10">
    <property type="entry name" value="Hotdog Thioesterase"/>
    <property type="match status" value="1"/>
</dbReference>
<gene>
    <name evidence="4" type="ORF">NOI20_02130</name>
</gene>
<evidence type="ECO:0000313" key="4">
    <source>
        <dbReference type="EMBL" id="MDQ2092904.1"/>
    </source>
</evidence>
<feature type="domain" description="Thioesterase" evidence="3">
    <location>
        <begin position="50"/>
        <end position="123"/>
    </location>
</feature>
<dbReference type="EMBL" id="JANFFA010000001">
    <property type="protein sequence ID" value="MDQ2092904.1"/>
    <property type="molecule type" value="Genomic_DNA"/>
</dbReference>
<evidence type="ECO:0000256" key="1">
    <source>
        <dbReference type="ARBA" id="ARBA00008324"/>
    </source>
</evidence>
<dbReference type="InterPro" id="IPR039298">
    <property type="entry name" value="ACOT13"/>
</dbReference>
<keyword evidence="5" id="KW-1185">Reference proteome</keyword>
<evidence type="ECO:0000256" key="2">
    <source>
        <dbReference type="ARBA" id="ARBA00022801"/>
    </source>
</evidence>
<comment type="caution">
    <text evidence="4">The sequence shown here is derived from an EMBL/GenBank/DDBJ whole genome shotgun (WGS) entry which is preliminary data.</text>
</comment>
<reference evidence="4" key="2">
    <citation type="submission" date="2023-04" db="EMBL/GenBank/DDBJ databases">
        <title>'Rhodoalgimonas zhirmunskyi' gen. nov., isolated from a red alga.</title>
        <authorList>
            <person name="Nedashkovskaya O.I."/>
            <person name="Otstavnykh N.Y."/>
            <person name="Bystritskaya E.P."/>
            <person name="Balabanova L.A."/>
            <person name="Isaeva M.P."/>
        </authorList>
    </citation>
    <scope>NUCLEOTIDE SEQUENCE</scope>
    <source>
        <strain evidence="4">10Alg 79</strain>
    </source>
</reference>
<dbReference type="GO" id="GO:0047617">
    <property type="term" value="F:fatty acyl-CoA hydrolase activity"/>
    <property type="evidence" value="ECO:0007669"/>
    <property type="project" value="InterPro"/>
</dbReference>
<comment type="similarity">
    <text evidence="1">Belongs to the thioesterase PaaI family.</text>
</comment>
<proteinExistence type="inferred from homology"/>
<evidence type="ECO:0000259" key="3">
    <source>
        <dbReference type="Pfam" id="PF03061"/>
    </source>
</evidence>
<evidence type="ECO:0000313" key="5">
    <source>
        <dbReference type="Proteomes" id="UP001227162"/>
    </source>
</evidence>
<sequence length="148" mass="15708">MQTHGDYAARARAGLAAQPMLQNMGVRAEEIAPGYMRLSMPFNAGFTQQHGFLHAGAVTAAMDSAAGFAALTLMPEDAGVLTVELKSSLLRPAQGAVFGFEGRVVKPGRTLLFTEGLAWVEQDDGTRRDIARLSATMMAVIGRDGIRG</sequence>
<dbReference type="CDD" id="cd03443">
    <property type="entry name" value="PaaI_thioesterase"/>
    <property type="match status" value="1"/>
</dbReference>
<accession>A0AAJ1X4V1</accession>
<dbReference type="InterPro" id="IPR029069">
    <property type="entry name" value="HotDog_dom_sf"/>
</dbReference>
<dbReference type="NCBIfam" id="TIGR00369">
    <property type="entry name" value="unchar_dom_1"/>
    <property type="match status" value="1"/>
</dbReference>
<dbReference type="InterPro" id="IPR003736">
    <property type="entry name" value="PAAI_dom"/>
</dbReference>
<name>A0AAJ1X4V1_9RHOB</name>
<dbReference type="PANTHER" id="PTHR21660:SF1">
    <property type="entry name" value="ACYL-COENZYME A THIOESTERASE 13"/>
    <property type="match status" value="1"/>
</dbReference>
<organism evidence="4 5">
    <name type="scientific">Rhodalgimonas zhirmunskyi</name>
    <dbReference type="NCBI Taxonomy" id="2964767"/>
    <lineage>
        <taxon>Bacteria</taxon>
        <taxon>Pseudomonadati</taxon>
        <taxon>Pseudomonadota</taxon>
        <taxon>Alphaproteobacteria</taxon>
        <taxon>Rhodobacterales</taxon>
        <taxon>Roseobacteraceae</taxon>
        <taxon>Rhodalgimonas</taxon>
    </lineage>
</organism>
<dbReference type="SUPFAM" id="SSF54637">
    <property type="entry name" value="Thioesterase/thiol ester dehydrase-isomerase"/>
    <property type="match status" value="1"/>
</dbReference>
<dbReference type="RefSeq" id="WP_317624514.1">
    <property type="nucleotide sequence ID" value="NZ_JANFFA010000001.1"/>
</dbReference>
<protein>
    <submittedName>
        <fullName evidence="4">PaaI family thioesterase</fullName>
    </submittedName>
</protein>
<dbReference type="PANTHER" id="PTHR21660">
    <property type="entry name" value="THIOESTERASE SUPERFAMILY MEMBER-RELATED"/>
    <property type="match status" value="1"/>
</dbReference>
<dbReference type="Pfam" id="PF03061">
    <property type="entry name" value="4HBT"/>
    <property type="match status" value="1"/>
</dbReference>
<dbReference type="Proteomes" id="UP001227162">
    <property type="component" value="Unassembled WGS sequence"/>
</dbReference>
<dbReference type="AlphaFoldDB" id="A0AAJ1X4V1"/>